<name>A0A7J0DJ07_9ERIC</name>
<dbReference type="EMBL" id="BJWL01000247">
    <property type="protein sequence ID" value="GFS36260.1"/>
    <property type="molecule type" value="Genomic_DNA"/>
</dbReference>
<dbReference type="InterPro" id="IPR050481">
    <property type="entry name" value="UDP-glycosyltransf_plant"/>
</dbReference>
<dbReference type="Proteomes" id="UP000585474">
    <property type="component" value="Unassembled WGS sequence"/>
</dbReference>
<proteinExistence type="predicted"/>
<feature type="region of interest" description="Disordered" evidence="1">
    <location>
        <begin position="193"/>
        <end position="213"/>
    </location>
</feature>
<evidence type="ECO:0000313" key="4">
    <source>
        <dbReference type="Proteomes" id="UP000585474"/>
    </source>
</evidence>
<reference evidence="4" key="1">
    <citation type="submission" date="2019-07" db="EMBL/GenBank/DDBJ databases">
        <title>De Novo Assembly of kiwifruit Actinidia rufa.</title>
        <authorList>
            <person name="Sugita-Konishi S."/>
            <person name="Sato K."/>
            <person name="Mori E."/>
            <person name="Abe Y."/>
            <person name="Kisaki G."/>
            <person name="Hamano K."/>
            <person name="Suezawa K."/>
            <person name="Otani M."/>
            <person name="Fukuda T."/>
            <person name="Manabe T."/>
            <person name="Gomi K."/>
            <person name="Tabuchi M."/>
            <person name="Akimitsu K."/>
            <person name="Kataoka I."/>
        </authorList>
    </citation>
    <scope>NUCLEOTIDE SEQUENCE [LARGE SCALE GENOMIC DNA]</scope>
    <source>
        <strain evidence="4">cv. Fuchu</strain>
    </source>
</reference>
<evidence type="ECO:0000313" key="3">
    <source>
        <dbReference type="EMBL" id="GFS36260.1"/>
    </source>
</evidence>
<evidence type="ECO:0000256" key="2">
    <source>
        <dbReference type="SAM" id="SignalP"/>
    </source>
</evidence>
<feature type="signal peptide" evidence="2">
    <location>
        <begin position="1"/>
        <end position="21"/>
    </location>
</feature>
<feature type="chain" id="PRO_5029679692" evidence="2">
    <location>
        <begin position="22"/>
        <end position="228"/>
    </location>
</feature>
<organism evidence="3 4">
    <name type="scientific">Actinidia rufa</name>
    <dbReference type="NCBI Taxonomy" id="165716"/>
    <lineage>
        <taxon>Eukaryota</taxon>
        <taxon>Viridiplantae</taxon>
        <taxon>Streptophyta</taxon>
        <taxon>Embryophyta</taxon>
        <taxon>Tracheophyta</taxon>
        <taxon>Spermatophyta</taxon>
        <taxon>Magnoliopsida</taxon>
        <taxon>eudicotyledons</taxon>
        <taxon>Gunneridae</taxon>
        <taxon>Pentapetalae</taxon>
        <taxon>asterids</taxon>
        <taxon>Ericales</taxon>
        <taxon>Actinidiaceae</taxon>
        <taxon>Actinidia</taxon>
    </lineage>
</organism>
<sequence length="228" mass="24413">MSDHSKALHVAVLAFPFGSHAAPLLALVCRLATSNPTVRFSFLSTAQSNTRTFPSTRTNEFDNVRPYNVWDGVPEGHQISGNPHVGTGFFLKALPQNFKAGMAQAEEESGATINCLLTDAFLWFAGDLAEEMGVPWVPYWTAGACSLSAHVNTDVIRITLGSTQDVSGSLGSLPGPVDIRDLSILCKPDESECGEGVKEAEGEREGEAGEEEVGARAFREDCKAVLID</sequence>
<accession>A0A7J0DJ07</accession>
<protein>
    <submittedName>
        <fullName evidence="3">UDP-glucosyl transferase 78D3</fullName>
    </submittedName>
</protein>
<comment type="caution">
    <text evidence="3">The sequence shown here is derived from an EMBL/GenBank/DDBJ whole genome shotgun (WGS) entry which is preliminary data.</text>
</comment>
<dbReference type="AlphaFoldDB" id="A0A7J0DJ07"/>
<dbReference type="PANTHER" id="PTHR48049">
    <property type="entry name" value="GLYCOSYLTRANSFERASE"/>
    <property type="match status" value="1"/>
</dbReference>
<gene>
    <name evidence="3" type="ORF">Acr_00g0044940</name>
</gene>
<keyword evidence="3" id="KW-0808">Transferase</keyword>
<dbReference type="GO" id="GO:0035251">
    <property type="term" value="F:UDP-glucosyltransferase activity"/>
    <property type="evidence" value="ECO:0007669"/>
    <property type="project" value="InterPro"/>
</dbReference>
<dbReference type="SUPFAM" id="SSF53756">
    <property type="entry name" value="UDP-Glycosyltransferase/glycogen phosphorylase"/>
    <property type="match status" value="1"/>
</dbReference>
<dbReference type="Gene3D" id="3.40.50.2000">
    <property type="entry name" value="Glycogen Phosphorylase B"/>
    <property type="match status" value="1"/>
</dbReference>
<keyword evidence="2" id="KW-0732">Signal</keyword>
<dbReference type="PANTHER" id="PTHR48049:SF65">
    <property type="entry name" value="ANTHOCYANIDIN 3-O-GLUCOSYLTRANSFERASE"/>
    <property type="match status" value="1"/>
</dbReference>
<keyword evidence="4" id="KW-1185">Reference proteome</keyword>
<evidence type="ECO:0000256" key="1">
    <source>
        <dbReference type="SAM" id="MobiDB-lite"/>
    </source>
</evidence>
<dbReference type="OrthoDB" id="5835829at2759"/>